<evidence type="ECO:0000256" key="1">
    <source>
        <dbReference type="SAM" id="Phobius"/>
    </source>
</evidence>
<feature type="transmembrane region" description="Helical" evidence="1">
    <location>
        <begin position="332"/>
        <end position="352"/>
    </location>
</feature>
<keyword evidence="3" id="KW-1185">Reference proteome</keyword>
<dbReference type="EMBL" id="CP036271">
    <property type="protein sequence ID" value="QDT52034.1"/>
    <property type="molecule type" value="Genomic_DNA"/>
</dbReference>
<dbReference type="OrthoDB" id="9765464at2"/>
<feature type="transmembrane region" description="Helical" evidence="1">
    <location>
        <begin position="388"/>
        <end position="412"/>
    </location>
</feature>
<dbReference type="AlphaFoldDB" id="A0A517S7C8"/>
<dbReference type="RefSeq" id="WP_145025981.1">
    <property type="nucleotide sequence ID" value="NZ_CP036271.1"/>
</dbReference>
<dbReference type="InParanoid" id="A0A517S7C8"/>
<feature type="transmembrane region" description="Helical" evidence="1">
    <location>
        <begin position="279"/>
        <end position="297"/>
    </location>
</feature>
<feature type="transmembrane region" description="Helical" evidence="1">
    <location>
        <begin position="621"/>
        <end position="640"/>
    </location>
</feature>
<evidence type="ECO:0008006" key="4">
    <source>
        <dbReference type="Google" id="ProtNLM"/>
    </source>
</evidence>
<feature type="transmembrane region" description="Helical" evidence="1">
    <location>
        <begin position="529"/>
        <end position="549"/>
    </location>
</feature>
<organism evidence="2 3">
    <name type="scientific">Caulifigura coniformis</name>
    <dbReference type="NCBI Taxonomy" id="2527983"/>
    <lineage>
        <taxon>Bacteria</taxon>
        <taxon>Pseudomonadati</taxon>
        <taxon>Planctomycetota</taxon>
        <taxon>Planctomycetia</taxon>
        <taxon>Planctomycetales</taxon>
        <taxon>Planctomycetaceae</taxon>
        <taxon>Caulifigura</taxon>
    </lineage>
</organism>
<feature type="transmembrane region" description="Helical" evidence="1">
    <location>
        <begin position="591"/>
        <end position="609"/>
    </location>
</feature>
<evidence type="ECO:0000313" key="2">
    <source>
        <dbReference type="EMBL" id="QDT52034.1"/>
    </source>
</evidence>
<feature type="transmembrane region" description="Helical" evidence="1">
    <location>
        <begin position="184"/>
        <end position="203"/>
    </location>
</feature>
<keyword evidence="1" id="KW-0472">Membrane</keyword>
<feature type="transmembrane region" description="Helical" evidence="1">
    <location>
        <begin position="432"/>
        <end position="448"/>
    </location>
</feature>
<gene>
    <name evidence="2" type="ORF">Pan44_00410</name>
</gene>
<protein>
    <recommendedName>
        <fullName evidence="4">Glycosyltransferase RgtA/B/C/D-like domain-containing protein</fullName>
    </recommendedName>
</protein>
<sequence>MARWAAAGAILVIVAVVAWVLANPGTLFLVSSPGAPWVRCDRPFTAQPFGDASLTTDFKKSFILESPVDDVSIEVSVPFQAQVVLDDNELDSWIADVSDWKAPRSIPLGHLTAGPHLLVVVATNKWAPNALSVGCQSLPILSTESLWEASEFGGGFKPAIPADARPLTETATRFPSSFEALRSLWPLAVLLILGAALGCVAVPRLLDQPRQQRVLDSLPTWIRLGLLAAFTLLAINNLARGWMGDGFDYYGHVDYITFILQRGALPLPRDGLQMFQSPLYYVLAAVLVKIASLFMTMDSALRWLVLMNLGCGLAQIEICARGLKWLLPGRPLAQSLGLLFGGLLPMNVYFSHYVGNQALEGALTSLALMLAMKHLAAEEWASGKQLTLMGVIIGLALLAKVNAIVPAALIVAALMTRSIIEQRSAWMTCEDLFFLTSPILAIAGWYYFRNWLNFGRPFLGGWGADAAFKWWQDRGFNSPGDLWRFGTGVTHPVYAAFGSLWDGFYSSMWLDAHLGGGDFENRPHWNERFLVSNALVGLLPTAGVILGVALPFLRRRDARPAPLFASVVTIAVLGAYLAFNLRNPCFASGKAFYVIGALPCLAVSAGIGLEALATNRWLRPAVVGAAACVPLWSVASYLIVR</sequence>
<accession>A0A517S7C8</accession>
<keyword evidence="1" id="KW-0812">Transmembrane</keyword>
<feature type="transmembrane region" description="Helical" evidence="1">
    <location>
        <begin position="224"/>
        <end position="243"/>
    </location>
</feature>
<proteinExistence type="predicted"/>
<feature type="transmembrane region" description="Helical" evidence="1">
    <location>
        <begin position="561"/>
        <end position="579"/>
    </location>
</feature>
<keyword evidence="1" id="KW-1133">Transmembrane helix</keyword>
<evidence type="ECO:0000313" key="3">
    <source>
        <dbReference type="Proteomes" id="UP000315700"/>
    </source>
</evidence>
<reference evidence="2 3" key="1">
    <citation type="submission" date="2019-02" db="EMBL/GenBank/DDBJ databases">
        <title>Deep-cultivation of Planctomycetes and their phenomic and genomic characterization uncovers novel biology.</title>
        <authorList>
            <person name="Wiegand S."/>
            <person name="Jogler M."/>
            <person name="Boedeker C."/>
            <person name="Pinto D."/>
            <person name="Vollmers J."/>
            <person name="Rivas-Marin E."/>
            <person name="Kohn T."/>
            <person name="Peeters S.H."/>
            <person name="Heuer A."/>
            <person name="Rast P."/>
            <person name="Oberbeckmann S."/>
            <person name="Bunk B."/>
            <person name="Jeske O."/>
            <person name="Meyerdierks A."/>
            <person name="Storesund J.E."/>
            <person name="Kallscheuer N."/>
            <person name="Luecker S."/>
            <person name="Lage O.M."/>
            <person name="Pohl T."/>
            <person name="Merkel B.J."/>
            <person name="Hornburger P."/>
            <person name="Mueller R.-W."/>
            <person name="Bruemmer F."/>
            <person name="Labrenz M."/>
            <person name="Spormann A.M."/>
            <person name="Op den Camp H."/>
            <person name="Overmann J."/>
            <person name="Amann R."/>
            <person name="Jetten M.S.M."/>
            <person name="Mascher T."/>
            <person name="Medema M.H."/>
            <person name="Devos D.P."/>
            <person name="Kaster A.-K."/>
            <person name="Ovreas L."/>
            <person name="Rohde M."/>
            <person name="Galperin M.Y."/>
            <person name="Jogler C."/>
        </authorList>
    </citation>
    <scope>NUCLEOTIDE SEQUENCE [LARGE SCALE GENOMIC DNA]</scope>
    <source>
        <strain evidence="2 3">Pan44</strain>
    </source>
</reference>
<dbReference type="KEGG" id="ccos:Pan44_00410"/>
<name>A0A517S7C8_9PLAN</name>
<dbReference type="Proteomes" id="UP000315700">
    <property type="component" value="Chromosome"/>
</dbReference>